<evidence type="ECO:0000256" key="9">
    <source>
        <dbReference type="ARBA" id="ARBA00034344"/>
    </source>
</evidence>
<keyword evidence="7" id="KW-0106">Calcium</keyword>
<dbReference type="SUPFAM" id="SSF53822">
    <property type="entry name" value="Periplasmic binding protein-like I"/>
    <property type="match status" value="1"/>
</dbReference>
<evidence type="ECO:0000256" key="10">
    <source>
        <dbReference type="SAM" id="SignalP"/>
    </source>
</evidence>
<gene>
    <name evidence="12" type="primary">mglB_1</name>
    <name evidence="12" type="ORF">Lac1_00530</name>
</gene>
<dbReference type="PROSITE" id="PS51257">
    <property type="entry name" value="PROKAR_LIPOPROTEIN"/>
    <property type="match status" value="1"/>
</dbReference>
<evidence type="ECO:0000259" key="11">
    <source>
        <dbReference type="Pfam" id="PF13407"/>
    </source>
</evidence>
<keyword evidence="6" id="KW-0574">Periplasm</keyword>
<dbReference type="EMBL" id="AP027742">
    <property type="protein sequence ID" value="BDZ75870.1"/>
    <property type="molecule type" value="Genomic_DNA"/>
</dbReference>
<evidence type="ECO:0000313" key="13">
    <source>
        <dbReference type="Proteomes" id="UP001305815"/>
    </source>
</evidence>
<feature type="chain" id="PRO_5046372727" description="D-galactose/methyl-galactoside binding periplasmic protein MglB" evidence="10">
    <location>
        <begin position="28"/>
        <end position="360"/>
    </location>
</feature>
<dbReference type="Gene3D" id="3.40.50.2300">
    <property type="match status" value="2"/>
</dbReference>
<evidence type="ECO:0000256" key="1">
    <source>
        <dbReference type="ARBA" id="ARBA00004196"/>
    </source>
</evidence>
<comment type="subunit">
    <text evidence="8">The ABC transporter complex is composed of one ATP-binding protein (MglA), two transmembrane proteins (MglC) and a solute-binding protein (MglB).</text>
</comment>
<evidence type="ECO:0000256" key="2">
    <source>
        <dbReference type="ARBA" id="ARBA00022448"/>
    </source>
</evidence>
<dbReference type="InterPro" id="IPR044085">
    <property type="entry name" value="MglB-like_PBP1"/>
</dbReference>
<dbReference type="Pfam" id="PF13407">
    <property type="entry name" value="Peripla_BP_4"/>
    <property type="match status" value="1"/>
</dbReference>
<sequence>MKGSAMKKKRILSAGIILGTTALLLSACGNQQQNQENRLYIGVTYYNQSDTFLNEMLDSFKAQLEEMEVGGTVPAVTVRDAAGLQKTQNDQVKELIDAGCNVLCVNLVDRADPSDIIDLAREYDVPIIFFNREPVAEDLMQWDRLYYVGADAKQSGVMQGELAADEIWENEQIDRNKDGKIQYVVLEGEAGHQDSVIRTENSVNTLQQKGIALEKLSYEIANWNRAQAENRMEQMIGQYQTSIELVLANNDDMALGAIDAYEKLNYSETSRPVIFGIDGTDDGLKAIRDSKLTGTVYNDKEGQAEMMAKLAAALVSGEGMEDLPFENDRYLMVPYFKVTPQNIEELLGEENISPEANERG</sequence>
<evidence type="ECO:0000313" key="12">
    <source>
        <dbReference type="EMBL" id="BDZ75870.1"/>
    </source>
</evidence>
<dbReference type="InterPro" id="IPR028082">
    <property type="entry name" value="Peripla_BP_I"/>
</dbReference>
<keyword evidence="3" id="KW-0762">Sugar transport</keyword>
<keyword evidence="4" id="KW-0479">Metal-binding</keyword>
<organism evidence="12 13">
    <name type="scientific">Claveliimonas bilis</name>
    <dbReference type="NCBI Taxonomy" id="3028070"/>
    <lineage>
        <taxon>Bacteria</taxon>
        <taxon>Bacillati</taxon>
        <taxon>Bacillota</taxon>
        <taxon>Clostridia</taxon>
        <taxon>Lachnospirales</taxon>
        <taxon>Lachnospiraceae</taxon>
        <taxon>Claveliimonas</taxon>
    </lineage>
</organism>
<evidence type="ECO:0000256" key="5">
    <source>
        <dbReference type="ARBA" id="ARBA00022729"/>
    </source>
</evidence>
<reference evidence="13" key="1">
    <citation type="journal article" date="2023" name="Int. J. Syst. Evol. Microbiol.">
        <title>Claveliimonas bilis gen. nov., sp. nov., deoxycholic acid-producing bacteria isolated from human faeces, and reclassification of Sellimonas monacensis Zenner et al. 2021 as Claveliimonas monacensis comb. nov.</title>
        <authorList>
            <person name="Hisatomi A."/>
            <person name="Kastawa N.W.E.P.G."/>
            <person name="Song I."/>
            <person name="Ohkuma M."/>
            <person name="Fukiya S."/>
            <person name="Sakamoto M."/>
        </authorList>
    </citation>
    <scope>NUCLEOTIDE SEQUENCE [LARGE SCALE GENOMIC DNA]</scope>
    <source>
        <strain evidence="13">12BBH14</strain>
    </source>
</reference>
<feature type="domain" description="Periplasmic binding protein" evidence="11">
    <location>
        <begin position="41"/>
        <end position="318"/>
    </location>
</feature>
<keyword evidence="13" id="KW-1185">Reference proteome</keyword>
<evidence type="ECO:0000256" key="7">
    <source>
        <dbReference type="ARBA" id="ARBA00022837"/>
    </source>
</evidence>
<dbReference type="Proteomes" id="UP001305815">
    <property type="component" value="Chromosome"/>
</dbReference>
<evidence type="ECO:0000256" key="8">
    <source>
        <dbReference type="ARBA" id="ARBA00034323"/>
    </source>
</evidence>
<accession>A0ABM8HGW9</accession>
<protein>
    <recommendedName>
        <fullName evidence="9">D-galactose/methyl-galactoside binding periplasmic protein MglB</fullName>
    </recommendedName>
</protein>
<feature type="signal peptide" evidence="10">
    <location>
        <begin position="1"/>
        <end position="27"/>
    </location>
</feature>
<evidence type="ECO:0000256" key="4">
    <source>
        <dbReference type="ARBA" id="ARBA00022723"/>
    </source>
</evidence>
<dbReference type="InterPro" id="IPR050555">
    <property type="entry name" value="Bact_Solute-Bind_Prot2"/>
</dbReference>
<proteinExistence type="predicted"/>
<dbReference type="CDD" id="cd01539">
    <property type="entry name" value="PBP1_GGBP"/>
    <property type="match status" value="1"/>
</dbReference>
<name>A0ABM8HGW9_9FIRM</name>
<keyword evidence="2" id="KW-0813">Transport</keyword>
<keyword evidence="5 10" id="KW-0732">Signal</keyword>
<evidence type="ECO:0000256" key="3">
    <source>
        <dbReference type="ARBA" id="ARBA00022597"/>
    </source>
</evidence>
<dbReference type="PANTHER" id="PTHR30036:SF2">
    <property type="entry name" value="D-GALACTOSE_METHYL-GALACTOSIDE BINDING PERIPLASMIC PROTEIN MGLB"/>
    <property type="match status" value="1"/>
</dbReference>
<evidence type="ECO:0000256" key="6">
    <source>
        <dbReference type="ARBA" id="ARBA00022764"/>
    </source>
</evidence>
<comment type="subcellular location">
    <subcellularLocation>
        <location evidence="1">Cell envelope</location>
    </subcellularLocation>
</comment>
<dbReference type="InterPro" id="IPR025997">
    <property type="entry name" value="SBP_2_dom"/>
</dbReference>
<dbReference type="PANTHER" id="PTHR30036">
    <property type="entry name" value="D-XYLOSE-BINDING PERIPLASMIC PROTEIN"/>
    <property type="match status" value="1"/>
</dbReference>